<dbReference type="SUPFAM" id="SSF82199">
    <property type="entry name" value="SET domain"/>
    <property type="match status" value="1"/>
</dbReference>
<dbReference type="InterPro" id="IPR046341">
    <property type="entry name" value="SET_dom_sf"/>
</dbReference>
<feature type="domain" description="SET" evidence="4">
    <location>
        <begin position="34"/>
        <end position="235"/>
    </location>
</feature>
<keyword evidence="2" id="KW-0808">Transferase</keyword>
<organism evidence="5 6">
    <name type="scientific">Acorus calamus</name>
    <name type="common">Sweet flag</name>
    <dbReference type="NCBI Taxonomy" id="4465"/>
    <lineage>
        <taxon>Eukaryota</taxon>
        <taxon>Viridiplantae</taxon>
        <taxon>Streptophyta</taxon>
        <taxon>Embryophyta</taxon>
        <taxon>Tracheophyta</taxon>
        <taxon>Spermatophyta</taxon>
        <taxon>Magnoliopsida</taxon>
        <taxon>Liliopsida</taxon>
        <taxon>Acoraceae</taxon>
        <taxon>Acorus</taxon>
    </lineage>
</organism>
<dbReference type="GO" id="GO:0016279">
    <property type="term" value="F:protein-lysine N-methyltransferase activity"/>
    <property type="evidence" value="ECO:0007669"/>
    <property type="project" value="TreeGrafter"/>
</dbReference>
<accession>A0AAV9D4D2</accession>
<dbReference type="Gene3D" id="3.90.1410.10">
    <property type="entry name" value="set domain protein methyltransferase, domain 1"/>
    <property type="match status" value="2"/>
</dbReference>
<dbReference type="InterPro" id="IPR001214">
    <property type="entry name" value="SET_dom"/>
</dbReference>
<dbReference type="CDD" id="cd10527">
    <property type="entry name" value="SET_LSMT"/>
    <property type="match status" value="1"/>
</dbReference>
<keyword evidence="6" id="KW-1185">Reference proteome</keyword>
<evidence type="ECO:0000256" key="1">
    <source>
        <dbReference type="ARBA" id="ARBA00022603"/>
    </source>
</evidence>
<dbReference type="PANTHER" id="PTHR13271">
    <property type="entry name" value="UNCHARACTERIZED PUTATIVE METHYLTRANSFERASE"/>
    <property type="match status" value="1"/>
</dbReference>
<sequence length="444" mass="50445">MEEQEKWEEFLRWASEIGVSDSASHSSSSSCLGWTLVVANFPNQGGRGLGAAREIAKGELVLRVPREALMTTESLLLRDEKLRIALGRRPRLSSTQVDDAIWASEKAISKVRADWKDVVLIMQEIGLKPQLRSFKAWLWASATISTRTLHVPWDDAGCLCPIGDLFNYAAPEESCTDNEDLSEASISSSQMLNSERHDEKFQRLTDGGYEEDVNAYCFYARKRYKKGEQVLLSYGTYTNLELLEHYGFLLDSNPNDKAYVPIDSRVLSSTSFSRESIYIQHDGRPSFALSSALRLGCAPQNSWKAIGHLVYAGAQLSVDNEVSAMKWLAKTCRQVLHKMPTTIENDKLLLRFIGEMHMFTPPVCCFRGQTCEREINDFFQAYDVCDGIRDMSLPKKAMRILERWRLAVQWRFMYKKMLWDCIVYCDELIRGLSTSNVSGNNGKC</sequence>
<keyword evidence="3" id="KW-0949">S-adenosyl-L-methionine</keyword>
<evidence type="ECO:0000313" key="5">
    <source>
        <dbReference type="EMBL" id="KAK1295756.1"/>
    </source>
</evidence>
<evidence type="ECO:0000256" key="2">
    <source>
        <dbReference type="ARBA" id="ARBA00022679"/>
    </source>
</evidence>
<dbReference type="GO" id="GO:0032259">
    <property type="term" value="P:methylation"/>
    <property type="evidence" value="ECO:0007669"/>
    <property type="project" value="UniProtKB-KW"/>
</dbReference>
<dbReference type="Proteomes" id="UP001180020">
    <property type="component" value="Unassembled WGS sequence"/>
</dbReference>
<dbReference type="SUPFAM" id="SSF81822">
    <property type="entry name" value="RuBisCo LSMT C-terminal, substrate-binding domain"/>
    <property type="match status" value="1"/>
</dbReference>
<dbReference type="InterPro" id="IPR036464">
    <property type="entry name" value="Rubisco_LSMT_subst-bd_sf"/>
</dbReference>
<gene>
    <name evidence="5" type="primary">SDG40</name>
    <name evidence="5" type="ORF">QJS10_CPB15g00154</name>
</gene>
<dbReference type="InterPro" id="IPR050600">
    <property type="entry name" value="SETD3_SETD6_MTase"/>
</dbReference>
<protein>
    <submittedName>
        <fullName evidence="5">Protein SET DOMAIN GROUP 40</fullName>
    </submittedName>
</protein>
<reference evidence="5" key="1">
    <citation type="journal article" date="2023" name="Nat. Commun.">
        <title>Diploid and tetraploid genomes of Acorus and the evolution of monocots.</title>
        <authorList>
            <person name="Ma L."/>
            <person name="Liu K.W."/>
            <person name="Li Z."/>
            <person name="Hsiao Y.Y."/>
            <person name="Qi Y."/>
            <person name="Fu T."/>
            <person name="Tang G.D."/>
            <person name="Zhang D."/>
            <person name="Sun W.H."/>
            <person name="Liu D.K."/>
            <person name="Li Y."/>
            <person name="Chen G.Z."/>
            <person name="Liu X.D."/>
            <person name="Liao X.Y."/>
            <person name="Jiang Y.T."/>
            <person name="Yu X."/>
            <person name="Hao Y."/>
            <person name="Huang J."/>
            <person name="Zhao X.W."/>
            <person name="Ke S."/>
            <person name="Chen Y.Y."/>
            <person name="Wu W.L."/>
            <person name="Hsu J.L."/>
            <person name="Lin Y.F."/>
            <person name="Huang M.D."/>
            <person name="Li C.Y."/>
            <person name="Huang L."/>
            <person name="Wang Z.W."/>
            <person name="Zhao X."/>
            <person name="Zhong W.Y."/>
            <person name="Peng D.H."/>
            <person name="Ahmad S."/>
            <person name="Lan S."/>
            <person name="Zhang J.S."/>
            <person name="Tsai W.C."/>
            <person name="Van de Peer Y."/>
            <person name="Liu Z.J."/>
        </authorList>
    </citation>
    <scope>NUCLEOTIDE SEQUENCE</scope>
    <source>
        <strain evidence="5">CP</strain>
    </source>
</reference>
<evidence type="ECO:0000259" key="4">
    <source>
        <dbReference type="PROSITE" id="PS50280"/>
    </source>
</evidence>
<dbReference type="Pfam" id="PF00856">
    <property type="entry name" value="SET"/>
    <property type="match status" value="1"/>
</dbReference>
<dbReference type="EMBL" id="JAUJYO010000015">
    <property type="protein sequence ID" value="KAK1295756.1"/>
    <property type="molecule type" value="Genomic_DNA"/>
</dbReference>
<dbReference type="AlphaFoldDB" id="A0AAV9D4D2"/>
<reference evidence="5" key="2">
    <citation type="submission" date="2023-06" db="EMBL/GenBank/DDBJ databases">
        <authorList>
            <person name="Ma L."/>
            <person name="Liu K.-W."/>
            <person name="Li Z."/>
            <person name="Hsiao Y.-Y."/>
            <person name="Qi Y."/>
            <person name="Fu T."/>
            <person name="Tang G."/>
            <person name="Zhang D."/>
            <person name="Sun W.-H."/>
            <person name="Liu D.-K."/>
            <person name="Li Y."/>
            <person name="Chen G.-Z."/>
            <person name="Liu X.-D."/>
            <person name="Liao X.-Y."/>
            <person name="Jiang Y.-T."/>
            <person name="Yu X."/>
            <person name="Hao Y."/>
            <person name="Huang J."/>
            <person name="Zhao X.-W."/>
            <person name="Ke S."/>
            <person name="Chen Y.-Y."/>
            <person name="Wu W.-L."/>
            <person name="Hsu J.-L."/>
            <person name="Lin Y.-F."/>
            <person name="Huang M.-D."/>
            <person name="Li C.-Y."/>
            <person name="Huang L."/>
            <person name="Wang Z.-W."/>
            <person name="Zhao X."/>
            <person name="Zhong W.-Y."/>
            <person name="Peng D.-H."/>
            <person name="Ahmad S."/>
            <person name="Lan S."/>
            <person name="Zhang J.-S."/>
            <person name="Tsai W.-C."/>
            <person name="Van De Peer Y."/>
            <person name="Liu Z.-J."/>
        </authorList>
    </citation>
    <scope>NUCLEOTIDE SEQUENCE</scope>
    <source>
        <strain evidence="5">CP</strain>
        <tissue evidence="5">Leaves</tissue>
    </source>
</reference>
<dbReference type="PROSITE" id="PS50280">
    <property type="entry name" value="SET"/>
    <property type="match status" value="1"/>
</dbReference>
<dbReference type="Pfam" id="PF09273">
    <property type="entry name" value="Rubis-subs-bind"/>
    <property type="match status" value="1"/>
</dbReference>
<dbReference type="Gene3D" id="3.90.1420.10">
    <property type="entry name" value="Rubisco LSMT, substrate-binding domain"/>
    <property type="match status" value="1"/>
</dbReference>
<keyword evidence="1" id="KW-0489">Methyltransferase</keyword>
<name>A0AAV9D4D2_ACOCL</name>
<dbReference type="PANTHER" id="PTHR13271:SF91">
    <property type="entry name" value="PROTEIN SET DOMAIN GROUP 40"/>
    <property type="match status" value="1"/>
</dbReference>
<dbReference type="InterPro" id="IPR015353">
    <property type="entry name" value="Rubisco_LSMT_subst-bd"/>
</dbReference>
<proteinExistence type="predicted"/>
<evidence type="ECO:0000256" key="3">
    <source>
        <dbReference type="ARBA" id="ARBA00022691"/>
    </source>
</evidence>
<comment type="caution">
    <text evidence="5">The sequence shown here is derived from an EMBL/GenBank/DDBJ whole genome shotgun (WGS) entry which is preliminary data.</text>
</comment>
<evidence type="ECO:0000313" key="6">
    <source>
        <dbReference type="Proteomes" id="UP001180020"/>
    </source>
</evidence>